<dbReference type="PANTHER" id="PTHR37302">
    <property type="entry name" value="SLR1116 PROTEIN"/>
    <property type="match status" value="1"/>
</dbReference>
<dbReference type="InterPro" id="IPR034660">
    <property type="entry name" value="DinB/YfiT-like"/>
</dbReference>
<gene>
    <name evidence="4" type="ORF">C5Y98_15100</name>
</gene>
<feature type="binding site" evidence="3">
    <location>
        <position position="148"/>
    </location>
    <ligand>
        <name>a divalent metal cation</name>
        <dbReference type="ChEBI" id="CHEBI:60240"/>
    </ligand>
</feature>
<dbReference type="RefSeq" id="WP_105355146.1">
    <property type="nucleotide sequence ID" value="NZ_PUIB01000017.1"/>
</dbReference>
<reference evidence="4 5" key="1">
    <citation type="submission" date="2018-02" db="EMBL/GenBank/DDBJ databases">
        <title>Comparative genomes isolates from brazilian mangrove.</title>
        <authorList>
            <person name="Araujo J.E."/>
            <person name="Taketani R.G."/>
            <person name="Silva M.C.P."/>
            <person name="Loureco M.V."/>
            <person name="Andreote F.D."/>
        </authorList>
    </citation>
    <scope>NUCLEOTIDE SEQUENCE [LARGE SCALE GENOMIC DNA]</scope>
    <source>
        <strain evidence="4 5">NAP PRIS-MGV</strain>
    </source>
</reference>
<accession>A0A2S8FN00</accession>
<comment type="caution">
    <text evidence="4">The sequence shown here is derived from an EMBL/GenBank/DDBJ whole genome shotgun (WGS) entry which is preliminary data.</text>
</comment>
<protein>
    <submittedName>
        <fullName evidence="4">Damage-inducible protein DinB</fullName>
    </submittedName>
</protein>
<name>A0A2S8FN00_9BACT</name>
<dbReference type="InterPro" id="IPR007837">
    <property type="entry name" value="DinB"/>
</dbReference>
<evidence type="ECO:0000256" key="3">
    <source>
        <dbReference type="PIRSR" id="PIRSR607837-1"/>
    </source>
</evidence>
<dbReference type="GO" id="GO:0046872">
    <property type="term" value="F:metal ion binding"/>
    <property type="evidence" value="ECO:0007669"/>
    <property type="project" value="UniProtKB-KW"/>
</dbReference>
<dbReference type="SUPFAM" id="SSF109854">
    <property type="entry name" value="DinB/YfiT-like putative metalloenzymes"/>
    <property type="match status" value="1"/>
</dbReference>
<keyword evidence="2 3" id="KW-0479">Metal-binding</keyword>
<dbReference type="Gene3D" id="1.20.120.450">
    <property type="entry name" value="dinb family like domain"/>
    <property type="match status" value="1"/>
</dbReference>
<evidence type="ECO:0000313" key="4">
    <source>
        <dbReference type="EMBL" id="PQO33566.1"/>
    </source>
</evidence>
<dbReference type="Pfam" id="PF05163">
    <property type="entry name" value="DinB"/>
    <property type="match status" value="1"/>
</dbReference>
<dbReference type="OrthoDB" id="9811413at2"/>
<evidence type="ECO:0000256" key="2">
    <source>
        <dbReference type="ARBA" id="ARBA00022723"/>
    </source>
</evidence>
<dbReference type="PANTHER" id="PTHR37302:SF1">
    <property type="entry name" value="PROTEIN DINB"/>
    <property type="match status" value="1"/>
</dbReference>
<sequence>MNAVTPILRLHEHRRWTNGHLMDACRVLSDEQLHQTHEIGQGTLWKTLCHMFAAEYVWLEALCGVTETLAPGDLPGKLPGNQAGEGAAQNIEELFSRWEELDTRWAEYLAKLTPEQLSETIYKKSSSSFQGQVIGASAMDVLLHVCTHAQYTTAQAINMLRHAGVEKMPPSMLITLAREQAIG</sequence>
<proteinExistence type="inferred from homology"/>
<comment type="similarity">
    <text evidence="1">Belongs to the DinB family.</text>
</comment>
<evidence type="ECO:0000313" key="5">
    <source>
        <dbReference type="Proteomes" id="UP000239388"/>
    </source>
</evidence>
<dbReference type="Proteomes" id="UP000239388">
    <property type="component" value="Unassembled WGS sequence"/>
</dbReference>
<feature type="binding site" evidence="3">
    <location>
        <position position="50"/>
    </location>
    <ligand>
        <name>a divalent metal cation</name>
        <dbReference type="ChEBI" id="CHEBI:60240"/>
    </ligand>
</feature>
<dbReference type="AlphaFoldDB" id="A0A2S8FN00"/>
<organism evidence="4 5">
    <name type="scientific">Blastopirellula marina</name>
    <dbReference type="NCBI Taxonomy" id="124"/>
    <lineage>
        <taxon>Bacteria</taxon>
        <taxon>Pseudomonadati</taxon>
        <taxon>Planctomycetota</taxon>
        <taxon>Planctomycetia</taxon>
        <taxon>Pirellulales</taxon>
        <taxon>Pirellulaceae</taxon>
        <taxon>Blastopirellula</taxon>
    </lineage>
</organism>
<dbReference type="EMBL" id="PUIB01000017">
    <property type="protein sequence ID" value="PQO33566.1"/>
    <property type="molecule type" value="Genomic_DNA"/>
</dbReference>
<evidence type="ECO:0000256" key="1">
    <source>
        <dbReference type="ARBA" id="ARBA00008635"/>
    </source>
</evidence>